<gene>
    <name evidence="1" type="ORF">SKL01_25110</name>
</gene>
<reference evidence="1 2" key="1">
    <citation type="submission" date="2019-07" db="EMBL/GenBank/DDBJ databases">
        <title>Whole genome shotgun sequence of Staphylococcus kloosii NBRC 109624.</title>
        <authorList>
            <person name="Hosoyama A."/>
            <person name="Uohara A."/>
            <person name="Ohji S."/>
            <person name="Ichikawa N."/>
        </authorList>
    </citation>
    <scope>NUCLEOTIDE SEQUENCE [LARGE SCALE GENOMIC DNA]</scope>
    <source>
        <strain evidence="1 2">NBRC 109624</strain>
    </source>
</reference>
<evidence type="ECO:0000313" key="2">
    <source>
        <dbReference type="Proteomes" id="UP000321040"/>
    </source>
</evidence>
<accession>A0ABQ0XPI3</accession>
<protein>
    <submittedName>
        <fullName evidence="1">Uncharacterized protein</fullName>
    </submittedName>
</protein>
<dbReference type="Proteomes" id="UP000321040">
    <property type="component" value="Unassembled WGS sequence"/>
</dbReference>
<keyword evidence="2" id="KW-1185">Reference proteome</keyword>
<comment type="caution">
    <text evidence="1">The sequence shown here is derived from an EMBL/GenBank/DDBJ whole genome shotgun (WGS) entry which is preliminary data.</text>
</comment>
<name>A0ABQ0XPI3_9STAP</name>
<evidence type="ECO:0000313" key="1">
    <source>
        <dbReference type="EMBL" id="GEP83333.1"/>
    </source>
</evidence>
<sequence>MLANSAASSLFNKSIANCSSIHIHPFKVINYTVILRELNTLYIHIAQINSFNGLPHIIRIKLIGNFVNNQVTVKLFIIITSYSR</sequence>
<proteinExistence type="predicted"/>
<organism evidence="1 2">
    <name type="scientific">Staphylococcus kloosii</name>
    <dbReference type="NCBI Taxonomy" id="29384"/>
    <lineage>
        <taxon>Bacteria</taxon>
        <taxon>Bacillati</taxon>
        <taxon>Bacillota</taxon>
        <taxon>Bacilli</taxon>
        <taxon>Bacillales</taxon>
        <taxon>Staphylococcaceae</taxon>
        <taxon>Staphylococcus</taxon>
    </lineage>
</organism>
<dbReference type="EMBL" id="BKAQ01000028">
    <property type="protein sequence ID" value="GEP83333.1"/>
    <property type="molecule type" value="Genomic_DNA"/>
</dbReference>